<evidence type="ECO:0000313" key="1">
    <source>
        <dbReference type="EnsemblMetazoa" id="GPPI025249-PA"/>
    </source>
</evidence>
<name>A0A1B0BBX6_9MUSC</name>
<reference evidence="2" key="1">
    <citation type="submission" date="2015-01" db="EMBL/GenBank/DDBJ databases">
        <authorList>
            <person name="Aksoy S."/>
            <person name="Warren W."/>
            <person name="Wilson R.K."/>
        </authorList>
    </citation>
    <scope>NUCLEOTIDE SEQUENCE [LARGE SCALE GENOMIC DNA]</scope>
    <source>
        <strain evidence="2">IAEA</strain>
    </source>
</reference>
<organism evidence="1 2">
    <name type="scientific">Glossina palpalis gambiensis</name>
    <dbReference type="NCBI Taxonomy" id="67801"/>
    <lineage>
        <taxon>Eukaryota</taxon>
        <taxon>Metazoa</taxon>
        <taxon>Ecdysozoa</taxon>
        <taxon>Arthropoda</taxon>
        <taxon>Hexapoda</taxon>
        <taxon>Insecta</taxon>
        <taxon>Pterygota</taxon>
        <taxon>Neoptera</taxon>
        <taxon>Endopterygota</taxon>
        <taxon>Diptera</taxon>
        <taxon>Brachycera</taxon>
        <taxon>Muscomorpha</taxon>
        <taxon>Hippoboscoidea</taxon>
        <taxon>Glossinidae</taxon>
        <taxon>Glossina</taxon>
    </lineage>
</organism>
<evidence type="ECO:0000313" key="2">
    <source>
        <dbReference type="Proteomes" id="UP000092460"/>
    </source>
</evidence>
<accession>A0A1B0BBX6</accession>
<keyword evidence="2" id="KW-1185">Reference proteome</keyword>
<dbReference type="Proteomes" id="UP000092460">
    <property type="component" value="Unassembled WGS sequence"/>
</dbReference>
<dbReference type="EMBL" id="JXJN01011732">
    <property type="status" value="NOT_ANNOTATED_CDS"/>
    <property type="molecule type" value="Genomic_DNA"/>
</dbReference>
<reference evidence="1" key="2">
    <citation type="submission" date="2020-05" db="UniProtKB">
        <authorList>
            <consortium name="EnsemblMetazoa"/>
        </authorList>
    </citation>
    <scope>IDENTIFICATION</scope>
    <source>
        <strain evidence="1">IAEA</strain>
    </source>
</reference>
<dbReference type="VEuPathDB" id="VectorBase:GPPI025249"/>
<proteinExistence type="predicted"/>
<dbReference type="AlphaFoldDB" id="A0A1B0BBX6"/>
<sequence length="63" mass="7504">MHTKGMGLNYIKKHVMSCRHEEDKGYKRKLLGSLVSHPCSIISKMPYHLYWRHLVFTTERAMK</sequence>
<protein>
    <submittedName>
        <fullName evidence="1">Uncharacterized protein</fullName>
    </submittedName>
</protein>
<dbReference type="EMBL" id="JXJN01011733">
    <property type="status" value="NOT_ANNOTATED_CDS"/>
    <property type="molecule type" value="Genomic_DNA"/>
</dbReference>
<dbReference type="EnsemblMetazoa" id="GPPI025249-RA">
    <property type="protein sequence ID" value="GPPI025249-PA"/>
    <property type="gene ID" value="GPPI025249"/>
</dbReference>